<dbReference type="InterPro" id="IPR026906">
    <property type="entry name" value="LRR_5"/>
</dbReference>
<dbReference type="PANTHER" id="PTHR45661:SF3">
    <property type="entry name" value="IG-LIKE DOMAIN-CONTAINING PROTEIN"/>
    <property type="match status" value="1"/>
</dbReference>
<evidence type="ECO:0000313" key="2">
    <source>
        <dbReference type="EMBL" id="STX81418.1"/>
    </source>
</evidence>
<dbReference type="AlphaFoldDB" id="A0A378K8Z6"/>
<dbReference type="Pfam" id="PF13306">
    <property type="entry name" value="LRR_5"/>
    <property type="match status" value="1"/>
</dbReference>
<feature type="compositionally biased region" description="Polar residues" evidence="1">
    <location>
        <begin position="1"/>
        <end position="11"/>
    </location>
</feature>
<dbReference type="SUPFAM" id="SSF52058">
    <property type="entry name" value="L domain-like"/>
    <property type="match status" value="1"/>
</dbReference>
<dbReference type="InterPro" id="IPR053139">
    <property type="entry name" value="Surface_bspA-like"/>
</dbReference>
<evidence type="ECO:0000313" key="3">
    <source>
        <dbReference type="Proteomes" id="UP000254794"/>
    </source>
</evidence>
<reference evidence="2 3" key="1">
    <citation type="submission" date="2018-06" db="EMBL/GenBank/DDBJ databases">
        <authorList>
            <consortium name="Pathogen Informatics"/>
            <person name="Doyle S."/>
        </authorList>
    </citation>
    <scope>NUCLEOTIDE SEQUENCE [LARGE SCALE GENOMIC DNA]</scope>
    <source>
        <strain evidence="2 3">NCTC13316</strain>
    </source>
</reference>
<dbReference type="InterPro" id="IPR032675">
    <property type="entry name" value="LRR_dom_sf"/>
</dbReference>
<organism evidence="2 3">
    <name type="scientific">Legionella busanensis</name>
    <dbReference type="NCBI Taxonomy" id="190655"/>
    <lineage>
        <taxon>Bacteria</taxon>
        <taxon>Pseudomonadati</taxon>
        <taxon>Pseudomonadota</taxon>
        <taxon>Gammaproteobacteria</taxon>
        <taxon>Legionellales</taxon>
        <taxon>Legionellaceae</taxon>
        <taxon>Legionella</taxon>
    </lineage>
</organism>
<dbReference type="PANTHER" id="PTHR45661">
    <property type="entry name" value="SURFACE ANTIGEN"/>
    <property type="match status" value="1"/>
</dbReference>
<dbReference type="OrthoDB" id="5638305at2"/>
<dbReference type="Gene3D" id="3.80.10.10">
    <property type="entry name" value="Ribonuclease Inhibitor"/>
    <property type="match status" value="2"/>
</dbReference>
<sequence>MENGQQKTEQSSIEDTDIDGNGSFQVPDGITAIRRRACMLSLKLKKILLPNSLTSIGDEAFQYSGLETITLPESVQSIGVLAFADCTALNSIAIPKNVHLISKYAFMNCYNLKTITLVEGRLTSIGHDAFNNCLSLEKICIPTGVTSIDCWAFVDCRNLKTVFLPESLIKLARGAFSDCRSLEAISIPASVQSIDDLVFDNCLSLKTVVLPGSLKSIGEGVFNNCPLTHIVINSNDEAYRQRIIALFPPNLQDKVLSNDLVIKIRQLHKECLEKIFRTPQINPLYRFFNLNSQYTTNKHHPKLPNDIFFSLNQASFFDNAYYEQIMTWLSDIKTWPATEAKFTTYKSQLIKKVEAYMEQVLKNIKQVQSDDVLQEYQRAQAAKLR</sequence>
<evidence type="ECO:0008006" key="4">
    <source>
        <dbReference type="Google" id="ProtNLM"/>
    </source>
</evidence>
<evidence type="ECO:0000256" key="1">
    <source>
        <dbReference type="SAM" id="MobiDB-lite"/>
    </source>
</evidence>
<dbReference type="RefSeq" id="WP_115332806.1">
    <property type="nucleotide sequence ID" value="NZ_CAAAHP010000005.1"/>
</dbReference>
<proteinExistence type="predicted"/>
<gene>
    <name evidence="2" type="ORF">NCTC13316_03289</name>
</gene>
<keyword evidence="3" id="KW-1185">Reference proteome</keyword>
<feature type="region of interest" description="Disordered" evidence="1">
    <location>
        <begin position="1"/>
        <end position="22"/>
    </location>
</feature>
<accession>A0A378K8Z6</accession>
<dbReference type="EMBL" id="UGOD01000004">
    <property type="protein sequence ID" value="STX81418.1"/>
    <property type="molecule type" value="Genomic_DNA"/>
</dbReference>
<protein>
    <recommendedName>
        <fullName evidence="4">Leucine-rich repeat domain-containing protein</fullName>
    </recommendedName>
</protein>
<dbReference type="Proteomes" id="UP000254794">
    <property type="component" value="Unassembled WGS sequence"/>
</dbReference>
<name>A0A378K8Z6_9GAMM</name>